<dbReference type="eggNOG" id="ENOG502SJ49">
    <property type="taxonomic scope" value="Eukaryota"/>
</dbReference>
<evidence type="ECO:0008006" key="5">
    <source>
        <dbReference type="Google" id="ProtNLM"/>
    </source>
</evidence>
<dbReference type="Proteomes" id="UP000008983">
    <property type="component" value="Unassembled WGS sequence"/>
</dbReference>
<dbReference type="AlphaFoldDB" id="G0QXR9"/>
<feature type="compositionally biased region" description="Polar residues" evidence="2">
    <location>
        <begin position="18"/>
        <end position="34"/>
    </location>
</feature>
<feature type="repeat" description="TPR" evidence="1">
    <location>
        <begin position="269"/>
        <end position="302"/>
    </location>
</feature>
<feature type="compositionally biased region" description="Acidic residues" evidence="2">
    <location>
        <begin position="84"/>
        <end position="99"/>
    </location>
</feature>
<accession>G0QXR9</accession>
<dbReference type="RefSeq" id="XP_004031242.1">
    <property type="nucleotide sequence ID" value="XM_004031194.1"/>
</dbReference>
<dbReference type="PROSITE" id="PS50005">
    <property type="entry name" value="TPR"/>
    <property type="match status" value="1"/>
</dbReference>
<reference evidence="3 4" key="1">
    <citation type="submission" date="2011-07" db="EMBL/GenBank/DDBJ databases">
        <authorList>
            <person name="Coyne R."/>
            <person name="Brami D."/>
            <person name="Johnson J."/>
            <person name="Hostetler J."/>
            <person name="Hannick L."/>
            <person name="Clark T."/>
            <person name="Cassidy-Hanley D."/>
            <person name="Inman J."/>
        </authorList>
    </citation>
    <scope>NUCLEOTIDE SEQUENCE [LARGE SCALE GENOMIC DNA]</scope>
    <source>
        <strain evidence="3 4">G5</strain>
    </source>
</reference>
<name>G0QXR9_ICHMU</name>
<organism evidence="3 4">
    <name type="scientific">Ichthyophthirius multifiliis</name>
    <name type="common">White spot disease agent</name>
    <name type="synonym">Ich</name>
    <dbReference type="NCBI Taxonomy" id="5932"/>
    <lineage>
        <taxon>Eukaryota</taxon>
        <taxon>Sar</taxon>
        <taxon>Alveolata</taxon>
        <taxon>Ciliophora</taxon>
        <taxon>Intramacronucleata</taxon>
        <taxon>Oligohymenophorea</taxon>
        <taxon>Hymenostomatida</taxon>
        <taxon>Ophryoglenina</taxon>
        <taxon>Ichthyophthirius</taxon>
    </lineage>
</organism>
<dbReference type="OrthoDB" id="298012at2759"/>
<dbReference type="SUPFAM" id="SSF48452">
    <property type="entry name" value="TPR-like"/>
    <property type="match status" value="1"/>
</dbReference>
<gene>
    <name evidence="3" type="ORF">IMG5_144800</name>
</gene>
<proteinExistence type="predicted"/>
<keyword evidence="1" id="KW-0802">TPR repeat</keyword>
<feature type="compositionally biased region" description="Basic and acidic residues" evidence="2">
    <location>
        <begin position="74"/>
        <end position="83"/>
    </location>
</feature>
<dbReference type="Gene3D" id="1.25.40.10">
    <property type="entry name" value="Tetratricopeptide repeat domain"/>
    <property type="match status" value="1"/>
</dbReference>
<dbReference type="EMBL" id="GL984086">
    <property type="protein sequence ID" value="EGR30006.1"/>
    <property type="molecule type" value="Genomic_DNA"/>
</dbReference>
<evidence type="ECO:0000313" key="4">
    <source>
        <dbReference type="Proteomes" id="UP000008983"/>
    </source>
</evidence>
<dbReference type="GeneID" id="14906110"/>
<evidence type="ECO:0000313" key="3">
    <source>
        <dbReference type="EMBL" id="EGR30006.1"/>
    </source>
</evidence>
<sequence>MQKNQNNYQDDENKENIFPSTNNISDQKSSQNLILQEAPPTDQIPNGHKNMTSYTEEDKLKCPYFQMQQQNQEKAQESLLEEKTNDDEQPTSSSSEDEEGNKKNQKGGCPFMPSERKKNPGLFHLEYKYNIHYISRHQYLLDSDPLLIQQNKKKKIDRKIFNSYPIYLKHTIFHDDDLMKKIRLKEITERFFAYDKFRERGNRYFNKQKITTALYYYERALSCFKWLELIDEEDEKKKLTTFTDNNIKLFDGENLKDCNDIDLRFSMLVNTYLNLGICYMVLYNFDLALISFKDAYKLHQKGSIILLRMAQSVLYNKNSSFQDLKQAQQWLDLSLEIKKMKRFSIKTRKQCLEL</sequence>
<dbReference type="InterPro" id="IPR011990">
    <property type="entry name" value="TPR-like_helical_dom_sf"/>
</dbReference>
<keyword evidence="4" id="KW-1185">Reference proteome</keyword>
<dbReference type="InterPro" id="IPR019734">
    <property type="entry name" value="TPR_rpt"/>
</dbReference>
<evidence type="ECO:0000256" key="1">
    <source>
        <dbReference type="PROSITE-ProRule" id="PRU00339"/>
    </source>
</evidence>
<dbReference type="InParanoid" id="G0QXR9"/>
<protein>
    <recommendedName>
        <fullName evidence="5">Tetratricopeptide repeat protein</fullName>
    </recommendedName>
</protein>
<evidence type="ECO:0000256" key="2">
    <source>
        <dbReference type="SAM" id="MobiDB-lite"/>
    </source>
</evidence>
<feature type="region of interest" description="Disordered" evidence="2">
    <location>
        <begin position="1"/>
        <end position="115"/>
    </location>
</feature>